<evidence type="ECO:0000256" key="1">
    <source>
        <dbReference type="ARBA" id="ARBA00023002"/>
    </source>
</evidence>
<dbReference type="Gene3D" id="3.40.50.720">
    <property type="entry name" value="NAD(P)-binding Rossmann-like Domain"/>
    <property type="match status" value="1"/>
</dbReference>
<dbReference type="RefSeq" id="WP_203002856.1">
    <property type="nucleotide sequence ID" value="NZ_JADWYU010000145.1"/>
</dbReference>
<dbReference type="PANTHER" id="PTHR14239:SF10">
    <property type="entry name" value="REDUCTASE"/>
    <property type="match status" value="1"/>
</dbReference>
<evidence type="ECO:0000313" key="4">
    <source>
        <dbReference type="Proteomes" id="UP000604475"/>
    </source>
</evidence>
<dbReference type="AlphaFoldDB" id="A0A937RKW1"/>
<accession>A0A937RKW1</accession>
<dbReference type="InterPro" id="IPR036291">
    <property type="entry name" value="NAD(P)-bd_dom_sf"/>
</dbReference>
<dbReference type="PANTHER" id="PTHR14239">
    <property type="entry name" value="DUDULIN-RELATED"/>
    <property type="match status" value="1"/>
</dbReference>
<keyword evidence="4" id="KW-1185">Reference proteome</keyword>
<proteinExistence type="predicted"/>
<dbReference type="EMBL" id="JAEACQ010000254">
    <property type="protein sequence ID" value="MBL7630775.1"/>
    <property type="molecule type" value="Genomic_DNA"/>
</dbReference>
<feature type="domain" description="Pyrroline-5-carboxylate reductase catalytic N-terminal" evidence="2">
    <location>
        <begin position="2"/>
        <end position="95"/>
    </location>
</feature>
<evidence type="ECO:0000259" key="2">
    <source>
        <dbReference type="Pfam" id="PF03807"/>
    </source>
</evidence>
<protein>
    <submittedName>
        <fullName evidence="3">NAD(P)-binding domain-containing protein</fullName>
    </submittedName>
</protein>
<dbReference type="Proteomes" id="UP000604475">
    <property type="component" value="Unassembled WGS sequence"/>
</dbReference>
<reference evidence="3" key="1">
    <citation type="submission" date="2020-12" db="EMBL/GenBank/DDBJ databases">
        <title>Genomic characterization of non-nitrogen-fixing Frankia strains.</title>
        <authorList>
            <person name="Carlos-Shanley C."/>
            <person name="Guerra T."/>
            <person name="Hahn D."/>
        </authorList>
    </citation>
    <scope>NUCLEOTIDE SEQUENCE</scope>
    <source>
        <strain evidence="3">CN6</strain>
    </source>
</reference>
<organism evidence="3 4">
    <name type="scientific">Frankia nepalensis</name>
    <dbReference type="NCBI Taxonomy" id="1836974"/>
    <lineage>
        <taxon>Bacteria</taxon>
        <taxon>Bacillati</taxon>
        <taxon>Actinomycetota</taxon>
        <taxon>Actinomycetes</taxon>
        <taxon>Frankiales</taxon>
        <taxon>Frankiaceae</taxon>
        <taxon>Frankia</taxon>
    </lineage>
</organism>
<gene>
    <name evidence="3" type="ORF">I7412_27170</name>
</gene>
<name>A0A937RKW1_9ACTN</name>
<dbReference type="InterPro" id="IPR028939">
    <property type="entry name" value="P5C_Rdtase_cat_N"/>
</dbReference>
<dbReference type="InterPro" id="IPR051267">
    <property type="entry name" value="STEAP_metalloreductase"/>
</dbReference>
<dbReference type="GO" id="GO:0016491">
    <property type="term" value="F:oxidoreductase activity"/>
    <property type="evidence" value="ECO:0007669"/>
    <property type="project" value="UniProtKB-KW"/>
</dbReference>
<evidence type="ECO:0000313" key="3">
    <source>
        <dbReference type="EMBL" id="MBL7630775.1"/>
    </source>
</evidence>
<dbReference type="SUPFAM" id="SSF51735">
    <property type="entry name" value="NAD(P)-binding Rossmann-fold domains"/>
    <property type="match status" value="1"/>
</dbReference>
<sequence>MRIATIGAGAMAEALGAGWAEAGHEVLVTARSPQRAAALAARLGGRAAAASLRDAAAFGEVILLAVPGEAATDALTAAGAADGAFDHRLLIDCTNAFAAEAFTAAPNSFTLAIDTVAARVAKVAVGARVVKAFSMLAAEIWRGGERSYDARPLTVPLCGDDPDALATVATLVRDLGGHPVDAGGLDRAQYVEAMTAFVMGLWFAGHDARATLPPLESAFAHPD</sequence>
<keyword evidence="1" id="KW-0560">Oxidoreductase</keyword>
<dbReference type="Pfam" id="PF03807">
    <property type="entry name" value="F420_oxidored"/>
    <property type="match status" value="1"/>
</dbReference>
<comment type="caution">
    <text evidence="3">The sequence shown here is derived from an EMBL/GenBank/DDBJ whole genome shotgun (WGS) entry which is preliminary data.</text>
</comment>